<dbReference type="GO" id="GO:0005634">
    <property type="term" value="C:nucleus"/>
    <property type="evidence" value="ECO:0007669"/>
    <property type="project" value="UniProtKB-UniRule"/>
</dbReference>
<evidence type="ECO:0000256" key="1">
    <source>
        <dbReference type="PROSITE-ProRule" id="PRU00267"/>
    </source>
</evidence>
<dbReference type="PROSITE" id="PS50118">
    <property type="entry name" value="HMG_BOX_2"/>
    <property type="match status" value="1"/>
</dbReference>
<feature type="domain" description="HMG box" evidence="2">
    <location>
        <begin position="58"/>
        <end position="130"/>
    </location>
</feature>
<dbReference type="GO" id="GO:0003677">
    <property type="term" value="F:DNA binding"/>
    <property type="evidence" value="ECO:0007669"/>
    <property type="project" value="UniProtKB-UniRule"/>
</dbReference>
<feature type="DNA-binding region" description="HMG box" evidence="1">
    <location>
        <begin position="58"/>
        <end position="130"/>
    </location>
</feature>
<reference evidence="3 4" key="1">
    <citation type="journal article" date="2019" name="Environ. Microbiol.">
        <title>At the nexus of three kingdoms: the genome of the mycorrhizal fungus Gigaspora margarita provides insights into plant, endobacterial and fungal interactions.</title>
        <authorList>
            <person name="Venice F."/>
            <person name="Ghignone S."/>
            <person name="Salvioli di Fossalunga A."/>
            <person name="Amselem J."/>
            <person name="Novero M."/>
            <person name="Xianan X."/>
            <person name="Sedzielewska Toro K."/>
            <person name="Morin E."/>
            <person name="Lipzen A."/>
            <person name="Grigoriev I.V."/>
            <person name="Henrissat B."/>
            <person name="Martin F.M."/>
            <person name="Bonfante P."/>
        </authorList>
    </citation>
    <scope>NUCLEOTIDE SEQUENCE [LARGE SCALE GENOMIC DNA]</scope>
    <source>
        <strain evidence="3 4">BEG34</strain>
    </source>
</reference>
<accession>A0A8H3XPR0</accession>
<dbReference type="AlphaFoldDB" id="A0A8H3XPR0"/>
<dbReference type="SUPFAM" id="SSF47095">
    <property type="entry name" value="HMG-box"/>
    <property type="match status" value="1"/>
</dbReference>
<dbReference type="Proteomes" id="UP000439903">
    <property type="component" value="Unassembled WGS sequence"/>
</dbReference>
<evidence type="ECO:0000313" key="3">
    <source>
        <dbReference type="EMBL" id="KAF0476720.1"/>
    </source>
</evidence>
<dbReference type="Gene3D" id="1.10.30.10">
    <property type="entry name" value="High mobility group box domain"/>
    <property type="match status" value="1"/>
</dbReference>
<dbReference type="Pfam" id="PF00505">
    <property type="entry name" value="HMG_box"/>
    <property type="match status" value="1"/>
</dbReference>
<dbReference type="OrthoDB" id="6247875at2759"/>
<dbReference type="InterPro" id="IPR036910">
    <property type="entry name" value="HMG_box_dom_sf"/>
</dbReference>
<sequence>MNLLVPENLSPSISSLQKEHDNLLTSANELSTRLPYKLKLLIEEILAPHKQKKNIQNNPRLQNGFILFRKEFSAHTKEQNSIRIRSINAHEISKEASKYWDTLPPQVKQFFTILAKIADIRHKLTYPDYVYKSQKKGVERLEFDDIIDFSQCS</sequence>
<evidence type="ECO:0000313" key="4">
    <source>
        <dbReference type="Proteomes" id="UP000439903"/>
    </source>
</evidence>
<keyword evidence="4" id="KW-1185">Reference proteome</keyword>
<proteinExistence type="predicted"/>
<comment type="caution">
    <text evidence="3">The sequence shown here is derived from an EMBL/GenBank/DDBJ whole genome shotgun (WGS) entry which is preliminary data.</text>
</comment>
<protein>
    <submittedName>
        <fullName evidence="3">MATA-HMG</fullName>
    </submittedName>
</protein>
<organism evidence="3 4">
    <name type="scientific">Gigaspora margarita</name>
    <dbReference type="NCBI Taxonomy" id="4874"/>
    <lineage>
        <taxon>Eukaryota</taxon>
        <taxon>Fungi</taxon>
        <taxon>Fungi incertae sedis</taxon>
        <taxon>Mucoromycota</taxon>
        <taxon>Glomeromycotina</taxon>
        <taxon>Glomeromycetes</taxon>
        <taxon>Diversisporales</taxon>
        <taxon>Gigasporaceae</taxon>
        <taxon>Gigaspora</taxon>
    </lineage>
</organism>
<name>A0A8H3XPR0_GIGMA</name>
<dbReference type="InterPro" id="IPR009071">
    <property type="entry name" value="HMG_box_dom"/>
</dbReference>
<keyword evidence="1" id="KW-0539">Nucleus</keyword>
<evidence type="ECO:0000259" key="2">
    <source>
        <dbReference type="PROSITE" id="PS50118"/>
    </source>
</evidence>
<keyword evidence="1" id="KW-0238">DNA-binding</keyword>
<gene>
    <name evidence="3" type="ORF">F8M41_024349</name>
</gene>
<dbReference type="CDD" id="cd01389">
    <property type="entry name" value="HMG-box_ROX1-like"/>
    <property type="match status" value="1"/>
</dbReference>
<dbReference type="EMBL" id="WTPW01000823">
    <property type="protein sequence ID" value="KAF0476720.1"/>
    <property type="molecule type" value="Genomic_DNA"/>
</dbReference>